<dbReference type="InterPro" id="IPR041633">
    <property type="entry name" value="Polbeta"/>
</dbReference>
<dbReference type="CDD" id="cd05403">
    <property type="entry name" value="NT_KNTase_like"/>
    <property type="match status" value="1"/>
</dbReference>
<dbReference type="OrthoDB" id="9803106at2"/>
<dbReference type="RefSeq" id="WP_077416426.1">
    <property type="nucleotide sequence ID" value="NZ_MLHJ01000053.1"/>
</dbReference>
<proteinExistence type="predicted"/>
<dbReference type="Pfam" id="PF18765">
    <property type="entry name" value="Polbeta"/>
    <property type="match status" value="1"/>
</dbReference>
<evidence type="ECO:0000313" key="2">
    <source>
        <dbReference type="EMBL" id="OOF42711.1"/>
    </source>
</evidence>
<evidence type="ECO:0000313" key="3">
    <source>
        <dbReference type="Proteomes" id="UP000189433"/>
    </source>
</evidence>
<name>A0A1V3IMG6_9PAST</name>
<dbReference type="STRING" id="1908260.BKK50_06290"/>
<gene>
    <name evidence="2" type="ORF">BKK50_06290</name>
</gene>
<dbReference type="EMBL" id="MLHJ01000053">
    <property type="protein sequence ID" value="OOF42711.1"/>
    <property type="molecule type" value="Genomic_DNA"/>
</dbReference>
<dbReference type="InterPro" id="IPR043519">
    <property type="entry name" value="NT_sf"/>
</dbReference>
<dbReference type="Gene3D" id="3.30.460.10">
    <property type="entry name" value="Beta Polymerase, domain 2"/>
    <property type="match status" value="1"/>
</dbReference>
<accession>A0A1V3IMG6</accession>
<feature type="domain" description="Polymerase beta nucleotidyltransferase" evidence="1">
    <location>
        <begin position="12"/>
        <end position="101"/>
    </location>
</feature>
<organism evidence="2 3">
    <name type="scientific">Rodentibacter rarus</name>
    <dbReference type="NCBI Taxonomy" id="1908260"/>
    <lineage>
        <taxon>Bacteria</taxon>
        <taxon>Pseudomonadati</taxon>
        <taxon>Pseudomonadota</taxon>
        <taxon>Gammaproteobacteria</taxon>
        <taxon>Pasteurellales</taxon>
        <taxon>Pasteurellaceae</taxon>
        <taxon>Rodentibacter</taxon>
    </lineage>
</organism>
<keyword evidence="3" id="KW-1185">Reference proteome</keyword>
<dbReference type="AlphaFoldDB" id="A0A1V3IMG6"/>
<reference evidence="2 3" key="1">
    <citation type="submission" date="2016-10" db="EMBL/GenBank/DDBJ databases">
        <title>Rodentibacter gen. nov. and new species.</title>
        <authorList>
            <person name="Christensen H."/>
        </authorList>
    </citation>
    <scope>NUCLEOTIDE SEQUENCE [LARGE SCALE GENOMIC DNA]</scope>
    <source>
        <strain evidence="2 3">CCUG17206</strain>
    </source>
</reference>
<dbReference type="Proteomes" id="UP000189433">
    <property type="component" value="Unassembled WGS sequence"/>
</dbReference>
<sequence length="103" mass="11932">MDNFGLSIRATETIQNILKKYPEVEQAIIYGSRAKGNYREGSDIDLTLKGNHLTRSILSKIWLDLDDSNSPYLFDLSIYHELSNQDLVEHINRVGKLFYQRIT</sequence>
<dbReference type="SUPFAM" id="SSF81301">
    <property type="entry name" value="Nucleotidyltransferase"/>
    <property type="match status" value="1"/>
</dbReference>
<evidence type="ECO:0000259" key="1">
    <source>
        <dbReference type="Pfam" id="PF18765"/>
    </source>
</evidence>
<comment type="caution">
    <text evidence="2">The sequence shown here is derived from an EMBL/GenBank/DDBJ whole genome shotgun (WGS) entry which is preliminary data.</text>
</comment>
<protein>
    <recommendedName>
        <fullName evidence="1">Polymerase beta nucleotidyltransferase domain-containing protein</fullName>
    </recommendedName>
</protein>